<evidence type="ECO:0000259" key="18">
    <source>
        <dbReference type="PROSITE" id="PS50821"/>
    </source>
</evidence>
<dbReference type="CDD" id="cd04658">
    <property type="entry name" value="Piwi_piwi-like_Euk"/>
    <property type="match status" value="1"/>
</dbReference>
<evidence type="ECO:0000256" key="11">
    <source>
        <dbReference type="ARBA" id="ARBA00022884"/>
    </source>
</evidence>
<feature type="compositionally biased region" description="Pro residues" evidence="17">
    <location>
        <begin position="1"/>
        <end position="10"/>
    </location>
</feature>
<evidence type="ECO:0000259" key="19">
    <source>
        <dbReference type="PROSITE" id="PS50822"/>
    </source>
</evidence>
<keyword evidence="21" id="KW-1185">Reference proteome</keyword>
<dbReference type="Proteomes" id="UP000324632">
    <property type="component" value="Chromosome 9"/>
</dbReference>
<dbReference type="FunFam" id="3.30.420.10:FF:000014">
    <property type="entry name" value="Piwi-like RNA-mediated gene silencing 1"/>
    <property type="match status" value="1"/>
</dbReference>
<evidence type="ECO:0000256" key="14">
    <source>
        <dbReference type="ARBA" id="ARBA00038291"/>
    </source>
</evidence>
<dbReference type="PANTHER" id="PTHR22891">
    <property type="entry name" value="EUKARYOTIC TRANSLATION INITIATION FACTOR 2C"/>
    <property type="match status" value="1"/>
</dbReference>
<dbReference type="Gene3D" id="3.30.420.10">
    <property type="entry name" value="Ribonuclease H-like superfamily/Ribonuclease H"/>
    <property type="match status" value="1"/>
</dbReference>
<dbReference type="EMBL" id="SOYY01000009">
    <property type="protein sequence ID" value="KAA0716774.1"/>
    <property type="molecule type" value="Genomic_DNA"/>
</dbReference>
<keyword evidence="4" id="KW-0488">Methylation</keyword>
<dbReference type="SMART" id="SM00949">
    <property type="entry name" value="PAZ"/>
    <property type="match status" value="1"/>
</dbReference>
<evidence type="ECO:0000256" key="12">
    <source>
        <dbReference type="ARBA" id="ARBA00023158"/>
    </source>
</evidence>
<dbReference type="InterPro" id="IPR012337">
    <property type="entry name" value="RNaseH-like_sf"/>
</dbReference>
<sequence length="1067" mass="117766">MDGKQPPFPGAPYGRGVARPISEPLVGKGGEFGVGRGFLMPISEPTVGMGRGAVPAMDVKRPDKREEMPALQSEEPEVDPMTTKVVVPGQGSSLMSMFRGMGIEPGKTWGRGAAPIGRGSAGDFGAGVQSNMSTVGASALHPEKEQQPVSFIGRGFVGLGRTVSPHMGVGRGPTSPMGLLSPISAPLSLASMPSVSEDAPAPPGTPTKAELTTESVGFIGRGFVGLGRTALPHIGVGRGTTTPPGMSPITTSSSLPGAPSITSPMGLLSPLSAPLSLASKPSVSEDVPAPPGTPPKVEVTIETVGESLKKIGTKGNPVSIASNYIAISCKNEAVFQYHVTFTPNVESVSMRFGMMKEHRPSTGEVVAFDGSILYLPKRLDEVVQLKAERKTDNQEIVIKIQLTKILPPSSDLCIPFYNVVLRRVMKILGLKLVGRNHYDPNAVVILGKHRLQVWPGYSTSIKHTDGGLYLIVDVSHKVLRNDSVLDIMNVIYQESRESFQDECTKEFVGSIVITRYNNRTYRIDGVEWSKSPKDTFTLADGSVTTFIEYYRKNYGITIKELDQPLLVHRPKERSKPGGKVITGEILLLPELSFMTGIPEKMRKDFRAMKDLTMHINMGAEQHTQSLKKLLHNINSNDEALRELERWGLCISPEILLTRGRILPSETICMQSASFVTSSSVDWSREVVRDTSISTIPLNCWAIFYPRRAADQAEELVSTFSRLAGPMGIRIERPIRIELRDDRTETFVKSIHSQLTSEPRLQLVVCIITGNRDDLYSAIKKLCCIQSPVPSQAINVRTISHPQKLRSIAQKILLQINCKLGGELWTVSVPLKYLMVIGVDVHHDTNKKSRSVMGFVASLNSMLTKWYSRVTFQMPHEEIINGFRVCLLAAVQKYYEVNHTFPEKIVIYRDGVSDGQLQTVEQYEIPQILKCFETIPNYEPKLAFIVVQKRISTTMYSYGSDHFGTPSPGTILDHTVTNRDWVDFYLMAHSIRQGCGLPTHYVTVYNTANLAPDHLQRLTFKMCHLYWNWPGTIRVPAPCKYAHKLAFLCGQYLHSEPAIQLSEKLFFL</sequence>
<dbReference type="InterPro" id="IPR003100">
    <property type="entry name" value="PAZ_dom"/>
</dbReference>
<dbReference type="AlphaFoldDB" id="A0A5A9P2Q4"/>
<dbReference type="Pfam" id="PF08699">
    <property type="entry name" value="ArgoL1"/>
    <property type="match status" value="1"/>
</dbReference>
<dbReference type="GO" id="GO:0031047">
    <property type="term" value="P:regulatory ncRNA-mediated gene silencing"/>
    <property type="evidence" value="ECO:0007669"/>
    <property type="project" value="UniProtKB-KW"/>
</dbReference>
<accession>A0A5A9P2Q4</accession>
<dbReference type="GO" id="GO:0034584">
    <property type="term" value="F:piRNA binding"/>
    <property type="evidence" value="ECO:0007669"/>
    <property type="project" value="UniProtKB-ARBA"/>
</dbReference>
<evidence type="ECO:0000313" key="20">
    <source>
        <dbReference type="EMBL" id="KAA0716774.1"/>
    </source>
</evidence>
<gene>
    <name evidence="20" type="ORF">E1301_Tti008979</name>
</gene>
<feature type="region of interest" description="Disordered" evidence="17">
    <location>
        <begin position="1"/>
        <end position="22"/>
    </location>
</feature>
<dbReference type="SMART" id="SM01163">
    <property type="entry name" value="DUF1785"/>
    <property type="match status" value="1"/>
</dbReference>
<dbReference type="GO" id="GO:0016787">
    <property type="term" value="F:hydrolase activity"/>
    <property type="evidence" value="ECO:0007669"/>
    <property type="project" value="UniProtKB-KW"/>
</dbReference>
<comment type="similarity">
    <text evidence="14">Belongs to the argonaute family. Piwi subfamily.</text>
</comment>
<evidence type="ECO:0000256" key="2">
    <source>
        <dbReference type="ARBA" id="ARBA00004496"/>
    </source>
</evidence>
<comment type="subcellular location">
    <subcellularLocation>
        <location evidence="2">Cytoplasm</location>
    </subcellularLocation>
</comment>
<dbReference type="Gene3D" id="2.170.260.10">
    <property type="entry name" value="paz domain"/>
    <property type="match status" value="1"/>
</dbReference>
<evidence type="ECO:0000256" key="17">
    <source>
        <dbReference type="SAM" id="MobiDB-lite"/>
    </source>
</evidence>
<dbReference type="InterPro" id="IPR003165">
    <property type="entry name" value="Piwi"/>
</dbReference>
<evidence type="ECO:0000256" key="13">
    <source>
        <dbReference type="ARBA" id="ARBA00023254"/>
    </source>
</evidence>
<dbReference type="SUPFAM" id="SSF101690">
    <property type="entry name" value="PAZ domain"/>
    <property type="match status" value="1"/>
</dbReference>
<comment type="subunit">
    <text evidence="16">Component of the PET complex.</text>
</comment>
<dbReference type="InterPro" id="IPR036085">
    <property type="entry name" value="PAZ_dom_sf"/>
</dbReference>
<dbReference type="Pfam" id="PF23278">
    <property type="entry name" value="Piwi_N"/>
    <property type="match status" value="1"/>
</dbReference>
<evidence type="ECO:0000256" key="8">
    <source>
        <dbReference type="ARBA" id="ARBA00022782"/>
    </source>
</evidence>
<keyword evidence="10" id="KW-0810">Translation regulation</keyword>
<keyword evidence="7" id="KW-0255">Endonuclease</keyword>
<feature type="domain" description="Piwi" evidence="19">
    <location>
        <begin position="762"/>
        <end position="1053"/>
    </location>
</feature>
<dbReference type="InterPro" id="IPR014811">
    <property type="entry name" value="ArgoL1"/>
</dbReference>
<dbReference type="FunFam" id="2.170.260.10:FF:000003">
    <property type="entry name" value="Piwi-like RNA-mediated gene silencing 2"/>
    <property type="match status" value="1"/>
</dbReference>
<evidence type="ECO:0000256" key="10">
    <source>
        <dbReference type="ARBA" id="ARBA00022845"/>
    </source>
</evidence>
<evidence type="ECO:0000256" key="4">
    <source>
        <dbReference type="ARBA" id="ARBA00022481"/>
    </source>
</evidence>
<evidence type="ECO:0000313" key="21">
    <source>
        <dbReference type="Proteomes" id="UP000324632"/>
    </source>
</evidence>
<evidence type="ECO:0000256" key="15">
    <source>
        <dbReference type="ARBA" id="ARBA00039537"/>
    </source>
</evidence>
<keyword evidence="3" id="KW-0217">Developmental protein</keyword>
<name>A0A5A9P2Q4_9TELE</name>
<organism evidence="20 21">
    <name type="scientific">Triplophysa tibetana</name>
    <dbReference type="NCBI Taxonomy" id="1572043"/>
    <lineage>
        <taxon>Eukaryota</taxon>
        <taxon>Metazoa</taxon>
        <taxon>Chordata</taxon>
        <taxon>Craniata</taxon>
        <taxon>Vertebrata</taxon>
        <taxon>Euteleostomi</taxon>
        <taxon>Actinopterygii</taxon>
        <taxon>Neopterygii</taxon>
        <taxon>Teleostei</taxon>
        <taxon>Ostariophysi</taxon>
        <taxon>Cypriniformes</taxon>
        <taxon>Nemacheilidae</taxon>
        <taxon>Triplophysa</taxon>
    </lineage>
</organism>
<feature type="domain" description="PAZ" evidence="18">
    <location>
        <begin position="483"/>
        <end position="596"/>
    </location>
</feature>
<proteinExistence type="inferred from homology"/>
<evidence type="ECO:0000256" key="7">
    <source>
        <dbReference type="ARBA" id="ARBA00022759"/>
    </source>
</evidence>
<evidence type="ECO:0000256" key="5">
    <source>
        <dbReference type="ARBA" id="ARBA00022490"/>
    </source>
</evidence>
<dbReference type="CDD" id="cd02845">
    <property type="entry name" value="PAZ_piwi_like"/>
    <property type="match status" value="1"/>
</dbReference>
<dbReference type="GO" id="GO:0006417">
    <property type="term" value="P:regulation of translation"/>
    <property type="evidence" value="ECO:0007669"/>
    <property type="project" value="UniProtKB-KW"/>
</dbReference>
<dbReference type="PROSITE" id="PS50821">
    <property type="entry name" value="PAZ"/>
    <property type="match status" value="1"/>
</dbReference>
<comment type="cofactor">
    <cofactor evidence="1">
        <name>Mg(2+)</name>
        <dbReference type="ChEBI" id="CHEBI:18420"/>
    </cofactor>
</comment>
<dbReference type="SMART" id="SM00950">
    <property type="entry name" value="Piwi"/>
    <property type="match status" value="1"/>
</dbReference>
<keyword evidence="11" id="KW-0694">RNA-binding</keyword>
<keyword evidence="5" id="KW-0963">Cytoplasm</keyword>
<evidence type="ECO:0000256" key="16">
    <source>
        <dbReference type="ARBA" id="ARBA00064066"/>
    </source>
</evidence>
<keyword evidence="8" id="KW-0221">Differentiation</keyword>
<dbReference type="GO" id="GO:0030154">
    <property type="term" value="P:cell differentiation"/>
    <property type="evidence" value="ECO:0007669"/>
    <property type="project" value="UniProtKB-KW"/>
</dbReference>
<keyword evidence="12" id="KW-0943">RNA-mediated gene silencing</keyword>
<feature type="region of interest" description="Disordered" evidence="17">
    <location>
        <begin position="236"/>
        <end position="261"/>
    </location>
</feature>
<dbReference type="Pfam" id="PF02171">
    <property type="entry name" value="Piwi"/>
    <property type="match status" value="1"/>
</dbReference>
<dbReference type="Gene3D" id="3.40.50.2300">
    <property type="match status" value="1"/>
</dbReference>
<feature type="compositionally biased region" description="Polar residues" evidence="17">
    <location>
        <begin position="239"/>
        <end position="261"/>
    </location>
</feature>
<protein>
    <recommendedName>
        <fullName evidence="15">Piwi-like protein 2</fullName>
    </recommendedName>
</protein>
<dbReference type="PROSITE" id="PS50822">
    <property type="entry name" value="PIWI"/>
    <property type="match status" value="1"/>
</dbReference>
<keyword evidence="13" id="KW-0469">Meiosis</keyword>
<dbReference type="GO" id="GO:0043186">
    <property type="term" value="C:P granule"/>
    <property type="evidence" value="ECO:0007669"/>
    <property type="project" value="UniProtKB-ARBA"/>
</dbReference>
<keyword evidence="6" id="KW-0540">Nuclease</keyword>
<dbReference type="SUPFAM" id="SSF53098">
    <property type="entry name" value="Ribonuclease H-like"/>
    <property type="match status" value="1"/>
</dbReference>
<comment type="caution">
    <text evidence="20">The sequence shown here is derived from an EMBL/GenBank/DDBJ whole genome shotgun (WGS) entry which is preliminary data.</text>
</comment>
<dbReference type="FunFam" id="3.40.50.2300:FF:000141">
    <property type="entry name" value="piwi-like protein 2 isoform X1"/>
    <property type="match status" value="1"/>
</dbReference>
<dbReference type="GO" id="GO:0051321">
    <property type="term" value="P:meiotic cell cycle"/>
    <property type="evidence" value="ECO:0007669"/>
    <property type="project" value="UniProtKB-KW"/>
</dbReference>
<dbReference type="InterPro" id="IPR036397">
    <property type="entry name" value="RNaseH_sf"/>
</dbReference>
<evidence type="ECO:0000256" key="3">
    <source>
        <dbReference type="ARBA" id="ARBA00022473"/>
    </source>
</evidence>
<evidence type="ECO:0000256" key="6">
    <source>
        <dbReference type="ARBA" id="ARBA00022722"/>
    </source>
</evidence>
<dbReference type="Pfam" id="PF02170">
    <property type="entry name" value="PAZ"/>
    <property type="match status" value="1"/>
</dbReference>
<dbReference type="GO" id="GO:0004519">
    <property type="term" value="F:endonuclease activity"/>
    <property type="evidence" value="ECO:0007669"/>
    <property type="project" value="UniProtKB-KW"/>
</dbReference>
<evidence type="ECO:0000256" key="1">
    <source>
        <dbReference type="ARBA" id="ARBA00001946"/>
    </source>
</evidence>
<evidence type="ECO:0000256" key="9">
    <source>
        <dbReference type="ARBA" id="ARBA00022801"/>
    </source>
</evidence>
<keyword evidence="9" id="KW-0378">Hydrolase</keyword>
<reference evidence="20 21" key="1">
    <citation type="journal article" date="2019" name="Mol. Ecol. Resour.">
        <title>Chromosome-level genome assembly of Triplophysa tibetana, a fish adapted to the harsh high-altitude environment of the Tibetan Plateau.</title>
        <authorList>
            <person name="Yang X."/>
            <person name="Liu H."/>
            <person name="Ma Z."/>
            <person name="Zou Y."/>
            <person name="Zou M."/>
            <person name="Mao Y."/>
            <person name="Li X."/>
            <person name="Wang H."/>
            <person name="Chen T."/>
            <person name="Wang W."/>
            <person name="Yang R."/>
        </authorList>
    </citation>
    <scope>NUCLEOTIDE SEQUENCE [LARGE SCALE GENOMIC DNA]</scope>
    <source>
        <strain evidence="20">TTIB1903HZAU</strain>
        <tissue evidence="20">Muscle</tissue>
    </source>
</reference>